<evidence type="ECO:0000313" key="1">
    <source>
        <dbReference type="EMBL" id="KAK3591700.1"/>
    </source>
</evidence>
<comment type="caution">
    <text evidence="1">The sequence shown here is derived from an EMBL/GenBank/DDBJ whole genome shotgun (WGS) entry which is preliminary data.</text>
</comment>
<evidence type="ECO:0000313" key="2">
    <source>
        <dbReference type="Proteomes" id="UP001195483"/>
    </source>
</evidence>
<dbReference type="Gene3D" id="3.40.390.10">
    <property type="entry name" value="Collagenase (Catalytic Domain)"/>
    <property type="match status" value="1"/>
</dbReference>
<protein>
    <submittedName>
        <fullName evidence="1">Uncharacterized protein</fullName>
    </submittedName>
</protein>
<organism evidence="1 2">
    <name type="scientific">Potamilus streckersoni</name>
    <dbReference type="NCBI Taxonomy" id="2493646"/>
    <lineage>
        <taxon>Eukaryota</taxon>
        <taxon>Metazoa</taxon>
        <taxon>Spiralia</taxon>
        <taxon>Lophotrochozoa</taxon>
        <taxon>Mollusca</taxon>
        <taxon>Bivalvia</taxon>
        <taxon>Autobranchia</taxon>
        <taxon>Heteroconchia</taxon>
        <taxon>Palaeoheterodonta</taxon>
        <taxon>Unionida</taxon>
        <taxon>Unionoidea</taxon>
        <taxon>Unionidae</taxon>
        <taxon>Ambleminae</taxon>
        <taxon>Lampsilini</taxon>
        <taxon>Potamilus</taxon>
    </lineage>
</organism>
<name>A0AAE0SHV0_9BIVA</name>
<sequence>MTAICDFEHISRYVDKPCGWDNKSDLKRVALFKRSVSLSWTGKVCVPGERTSIVQTEDYLATVLTATHELGHR</sequence>
<dbReference type="GO" id="GO:0008237">
    <property type="term" value="F:metallopeptidase activity"/>
    <property type="evidence" value="ECO:0007669"/>
    <property type="project" value="InterPro"/>
</dbReference>
<proteinExistence type="predicted"/>
<reference evidence="1" key="2">
    <citation type="journal article" date="2021" name="Genome Biol. Evol.">
        <title>Developing a high-quality reference genome for a parasitic bivalve with doubly uniparental inheritance (Bivalvia: Unionida).</title>
        <authorList>
            <person name="Smith C.H."/>
        </authorList>
    </citation>
    <scope>NUCLEOTIDE SEQUENCE</scope>
    <source>
        <strain evidence="1">CHS0354</strain>
        <tissue evidence="1">Mantle</tissue>
    </source>
</reference>
<accession>A0AAE0SHV0</accession>
<keyword evidence="2" id="KW-1185">Reference proteome</keyword>
<gene>
    <name evidence="1" type="ORF">CHS0354_040631</name>
</gene>
<dbReference type="AlphaFoldDB" id="A0AAE0SHV0"/>
<dbReference type="SUPFAM" id="SSF55486">
    <property type="entry name" value="Metalloproteases ('zincins'), catalytic domain"/>
    <property type="match status" value="1"/>
</dbReference>
<reference evidence="1" key="1">
    <citation type="journal article" date="2021" name="Genome Biol. Evol.">
        <title>A High-Quality Reference Genome for a Parasitic Bivalve with Doubly Uniparental Inheritance (Bivalvia: Unionida).</title>
        <authorList>
            <person name="Smith C.H."/>
        </authorList>
    </citation>
    <scope>NUCLEOTIDE SEQUENCE</scope>
    <source>
        <strain evidence="1">CHS0354</strain>
    </source>
</reference>
<reference evidence="1" key="3">
    <citation type="submission" date="2023-05" db="EMBL/GenBank/DDBJ databases">
        <authorList>
            <person name="Smith C.H."/>
        </authorList>
    </citation>
    <scope>NUCLEOTIDE SEQUENCE</scope>
    <source>
        <strain evidence="1">CHS0354</strain>
        <tissue evidence="1">Mantle</tissue>
    </source>
</reference>
<dbReference type="Proteomes" id="UP001195483">
    <property type="component" value="Unassembled WGS sequence"/>
</dbReference>
<dbReference type="EMBL" id="JAEAOA010002340">
    <property type="protein sequence ID" value="KAK3591700.1"/>
    <property type="molecule type" value="Genomic_DNA"/>
</dbReference>
<dbReference type="InterPro" id="IPR024079">
    <property type="entry name" value="MetalloPept_cat_dom_sf"/>
</dbReference>